<sequence length="198" mass="21694">MFALLTDMIERGGYWGILLLTFVETILPPIPSELFMPMAGYVAARGTLSLPGVIAAGTTGSLAGAWFWYALGRAIGLDRMRQLAKRHGRWLTLHPRDIDKGARWFEKHGGPVVLFGRMVPAIRSVVSVPAGIAHMPPGRFLLLSGIGSFIWTTLLMTAGYMLGSDYDRVAVWAGPVSNVVVFGMIGIYLWRLVTFKAD</sequence>
<keyword evidence="4 6" id="KW-1133">Transmembrane helix</keyword>
<comment type="caution">
    <text evidence="8">The sequence shown here is derived from an EMBL/GenBank/DDBJ whole genome shotgun (WGS) entry which is preliminary data.</text>
</comment>
<feature type="transmembrane region" description="Helical" evidence="6">
    <location>
        <begin position="140"/>
        <end position="163"/>
    </location>
</feature>
<dbReference type="RefSeq" id="WP_188761967.1">
    <property type="nucleotide sequence ID" value="NZ_BMJM01000003.1"/>
</dbReference>
<dbReference type="Proteomes" id="UP000635071">
    <property type="component" value="Unassembled WGS sequence"/>
</dbReference>
<feature type="domain" description="VTT" evidence="7">
    <location>
        <begin position="30"/>
        <end position="161"/>
    </location>
</feature>
<dbReference type="Pfam" id="PF09335">
    <property type="entry name" value="VTT_dom"/>
    <property type="match status" value="1"/>
</dbReference>
<dbReference type="PANTHER" id="PTHR42709">
    <property type="entry name" value="ALKALINE PHOSPHATASE LIKE PROTEIN"/>
    <property type="match status" value="1"/>
</dbReference>
<dbReference type="GO" id="GO:0005886">
    <property type="term" value="C:plasma membrane"/>
    <property type="evidence" value="ECO:0007669"/>
    <property type="project" value="UniProtKB-SubCell"/>
</dbReference>
<feature type="transmembrane region" description="Helical" evidence="6">
    <location>
        <begin position="12"/>
        <end position="30"/>
    </location>
</feature>
<reference evidence="8" key="2">
    <citation type="submission" date="2020-09" db="EMBL/GenBank/DDBJ databases">
        <authorList>
            <person name="Sun Q."/>
            <person name="Zhou Y."/>
        </authorList>
    </citation>
    <scope>NUCLEOTIDE SEQUENCE</scope>
    <source>
        <strain evidence="8">CGMCC 1.15519</strain>
    </source>
</reference>
<reference evidence="8" key="1">
    <citation type="journal article" date="2014" name="Int. J. Syst. Evol. Microbiol.">
        <title>Complete genome sequence of Corynebacterium casei LMG S-19264T (=DSM 44701T), isolated from a smear-ripened cheese.</title>
        <authorList>
            <consortium name="US DOE Joint Genome Institute (JGI-PGF)"/>
            <person name="Walter F."/>
            <person name="Albersmeier A."/>
            <person name="Kalinowski J."/>
            <person name="Ruckert C."/>
        </authorList>
    </citation>
    <scope>NUCLEOTIDE SEQUENCE</scope>
    <source>
        <strain evidence="8">CGMCC 1.15519</strain>
    </source>
</reference>
<keyword evidence="2" id="KW-1003">Cell membrane</keyword>
<evidence type="ECO:0000256" key="5">
    <source>
        <dbReference type="ARBA" id="ARBA00023136"/>
    </source>
</evidence>
<gene>
    <name evidence="8" type="ORF">GCM10011529_11410</name>
</gene>
<organism evidence="8 9">
    <name type="scientific">Sandarakinorhabdus glacialis</name>
    <dbReference type="NCBI Taxonomy" id="1614636"/>
    <lineage>
        <taxon>Bacteria</taxon>
        <taxon>Pseudomonadati</taxon>
        <taxon>Pseudomonadota</taxon>
        <taxon>Alphaproteobacteria</taxon>
        <taxon>Sphingomonadales</taxon>
        <taxon>Sphingosinicellaceae</taxon>
        <taxon>Sandarakinorhabdus</taxon>
    </lineage>
</organism>
<dbReference type="InterPro" id="IPR051311">
    <property type="entry name" value="DedA_domain"/>
</dbReference>
<feature type="transmembrane region" description="Helical" evidence="6">
    <location>
        <begin position="169"/>
        <end position="190"/>
    </location>
</feature>
<dbReference type="InterPro" id="IPR032816">
    <property type="entry name" value="VTT_dom"/>
</dbReference>
<keyword evidence="9" id="KW-1185">Reference proteome</keyword>
<feature type="transmembrane region" description="Helical" evidence="6">
    <location>
        <begin position="50"/>
        <end position="71"/>
    </location>
</feature>
<evidence type="ECO:0000256" key="4">
    <source>
        <dbReference type="ARBA" id="ARBA00022989"/>
    </source>
</evidence>
<evidence type="ECO:0000256" key="3">
    <source>
        <dbReference type="ARBA" id="ARBA00022692"/>
    </source>
</evidence>
<protein>
    <submittedName>
        <fullName evidence="8">Alkaline phosphatase</fullName>
    </submittedName>
</protein>
<name>A0A916ZNT2_9SPHN</name>
<dbReference type="PANTHER" id="PTHR42709:SF6">
    <property type="entry name" value="UNDECAPRENYL PHOSPHATE TRANSPORTER A"/>
    <property type="match status" value="1"/>
</dbReference>
<evidence type="ECO:0000256" key="6">
    <source>
        <dbReference type="SAM" id="Phobius"/>
    </source>
</evidence>
<accession>A0A916ZNT2</accession>
<keyword evidence="5 6" id="KW-0472">Membrane</keyword>
<evidence type="ECO:0000256" key="1">
    <source>
        <dbReference type="ARBA" id="ARBA00004651"/>
    </source>
</evidence>
<evidence type="ECO:0000259" key="7">
    <source>
        <dbReference type="Pfam" id="PF09335"/>
    </source>
</evidence>
<dbReference type="EMBL" id="BMJM01000003">
    <property type="protein sequence ID" value="GGE06726.1"/>
    <property type="molecule type" value="Genomic_DNA"/>
</dbReference>
<dbReference type="AlphaFoldDB" id="A0A916ZNT2"/>
<evidence type="ECO:0000256" key="2">
    <source>
        <dbReference type="ARBA" id="ARBA00022475"/>
    </source>
</evidence>
<comment type="subcellular location">
    <subcellularLocation>
        <location evidence="1">Cell membrane</location>
        <topology evidence="1">Multi-pass membrane protein</topology>
    </subcellularLocation>
</comment>
<evidence type="ECO:0000313" key="8">
    <source>
        <dbReference type="EMBL" id="GGE06726.1"/>
    </source>
</evidence>
<proteinExistence type="predicted"/>
<evidence type="ECO:0000313" key="9">
    <source>
        <dbReference type="Proteomes" id="UP000635071"/>
    </source>
</evidence>
<keyword evidence="3 6" id="KW-0812">Transmembrane</keyword>